<dbReference type="RefSeq" id="WP_318750384.1">
    <property type="nucleotide sequence ID" value="NZ_CP132508.1"/>
</dbReference>
<comment type="cofactor">
    <cofactor evidence="1">
        <name>Mg(2+)</name>
        <dbReference type="ChEBI" id="CHEBI:18420"/>
    </cofactor>
</comment>
<accession>A0ABZ0QMA8</accession>
<dbReference type="Pfam" id="PF04029">
    <property type="entry name" value="2-ph_phosp"/>
    <property type="match status" value="1"/>
</dbReference>
<dbReference type="SUPFAM" id="SSF142823">
    <property type="entry name" value="ComB-like"/>
    <property type="match status" value="1"/>
</dbReference>
<evidence type="ECO:0000256" key="5">
    <source>
        <dbReference type="ARBA" id="ARBA00022801"/>
    </source>
</evidence>
<feature type="region of interest" description="Disordered" evidence="8">
    <location>
        <begin position="267"/>
        <end position="291"/>
    </location>
</feature>
<evidence type="ECO:0000256" key="8">
    <source>
        <dbReference type="SAM" id="MobiDB-lite"/>
    </source>
</evidence>
<sequence length="347" mass="35651">MPRITTLFIKEQIDPEGLASAAAVVIDVFLSTTTIVTVLERGACRVHPAPGPDAARAMARQLGPGTVLLGGEEQGLPVAGFDRGPFPHEYAPEDVAGRTVIFTSTNGTRAMHRARTARPLLLACLRNAPATAAYLRRVNPERLYLIACGSRARLALEDLLCAGLIAALFYREGTVCDDATWLAMDFARRHLGPLDALGERSVGGHGGEGRGQDPGSGGAGRWGNGGPAPAQARERVPTHGERVVVPPSGQGGPGALGCEAVRALVPPAAGGRHPDQEPPGPPSPPDAGSAGAVARAALAVLRVSRTGRALAAGDPGDELLAFAAAIGASSTVVCLEDGWARRLEPAG</sequence>
<keyword evidence="10" id="KW-1185">Reference proteome</keyword>
<evidence type="ECO:0000256" key="2">
    <source>
        <dbReference type="ARBA" id="ARBA00009997"/>
    </source>
</evidence>
<dbReference type="InterPro" id="IPR005238">
    <property type="entry name" value="ComB-like"/>
</dbReference>
<dbReference type="PANTHER" id="PTHR37311">
    <property type="entry name" value="2-PHOSPHOSULFOLACTATE PHOSPHATASE-RELATED"/>
    <property type="match status" value="1"/>
</dbReference>
<evidence type="ECO:0000313" key="9">
    <source>
        <dbReference type="EMBL" id="WPD18561.1"/>
    </source>
</evidence>
<dbReference type="Gene3D" id="3.90.1560.10">
    <property type="entry name" value="ComB-like"/>
    <property type="match status" value="1"/>
</dbReference>
<proteinExistence type="inferred from homology"/>
<organism evidence="9 10">
    <name type="scientific">Thermaerobacter composti</name>
    <dbReference type="NCBI Taxonomy" id="554949"/>
    <lineage>
        <taxon>Bacteria</taxon>
        <taxon>Bacillati</taxon>
        <taxon>Bacillota</taxon>
        <taxon>Clostridia</taxon>
        <taxon>Eubacteriales</taxon>
        <taxon>Clostridiales Family XVII. Incertae Sedis</taxon>
        <taxon>Thermaerobacter</taxon>
    </lineage>
</organism>
<dbReference type="PANTHER" id="PTHR37311:SF1">
    <property type="entry name" value="2-PHOSPHOSULFOLACTATE PHOSPHATASE-RELATED"/>
    <property type="match status" value="1"/>
</dbReference>
<protein>
    <recommendedName>
        <fullName evidence="4">Probable 2-phosphosulfolactate phosphatase</fullName>
        <ecNumber evidence="3">3.1.3.71</ecNumber>
    </recommendedName>
</protein>
<evidence type="ECO:0000313" key="10">
    <source>
        <dbReference type="Proteomes" id="UP001304683"/>
    </source>
</evidence>
<evidence type="ECO:0000256" key="7">
    <source>
        <dbReference type="ARBA" id="ARBA00033711"/>
    </source>
</evidence>
<evidence type="ECO:0000256" key="6">
    <source>
        <dbReference type="ARBA" id="ARBA00022842"/>
    </source>
</evidence>
<comment type="similarity">
    <text evidence="2">Belongs to the ComB family.</text>
</comment>
<dbReference type="EMBL" id="CP132508">
    <property type="protein sequence ID" value="WPD18561.1"/>
    <property type="molecule type" value="Genomic_DNA"/>
</dbReference>
<feature type="compositionally biased region" description="Gly residues" evidence="8">
    <location>
        <begin position="212"/>
        <end position="226"/>
    </location>
</feature>
<evidence type="ECO:0000256" key="3">
    <source>
        <dbReference type="ARBA" id="ARBA00012953"/>
    </source>
</evidence>
<keyword evidence="6" id="KW-0460">Magnesium</keyword>
<comment type="catalytic activity">
    <reaction evidence="7">
        <text>(2R)-O-phospho-3-sulfolactate + H2O = (2R)-3-sulfolactate + phosphate</text>
        <dbReference type="Rhea" id="RHEA:23416"/>
        <dbReference type="ChEBI" id="CHEBI:15377"/>
        <dbReference type="ChEBI" id="CHEBI:15597"/>
        <dbReference type="ChEBI" id="CHEBI:43474"/>
        <dbReference type="ChEBI" id="CHEBI:58738"/>
        <dbReference type="EC" id="3.1.3.71"/>
    </reaction>
</comment>
<evidence type="ECO:0000256" key="1">
    <source>
        <dbReference type="ARBA" id="ARBA00001946"/>
    </source>
</evidence>
<dbReference type="Proteomes" id="UP001304683">
    <property type="component" value="Chromosome"/>
</dbReference>
<dbReference type="InterPro" id="IPR036702">
    <property type="entry name" value="ComB-like_sf"/>
</dbReference>
<gene>
    <name evidence="9" type="ORF">Q5761_09365</name>
</gene>
<dbReference type="EC" id="3.1.3.71" evidence="3"/>
<reference evidence="9 10" key="1">
    <citation type="submission" date="2023-08" db="EMBL/GenBank/DDBJ databases">
        <title>Genome sequence of Thermaerobacter compostii strain Ins1, a spore-forming filamentous bacterium isolated from a deep geothermal reservoir.</title>
        <authorList>
            <person name="Bregnard D."/>
            <person name="Gonzalez D."/>
            <person name="Junier P."/>
        </authorList>
    </citation>
    <scope>NUCLEOTIDE SEQUENCE [LARGE SCALE GENOMIC DNA]</scope>
    <source>
        <strain evidence="9 10">Ins1</strain>
    </source>
</reference>
<name>A0ABZ0QMA8_9FIRM</name>
<evidence type="ECO:0000256" key="4">
    <source>
        <dbReference type="ARBA" id="ARBA00021948"/>
    </source>
</evidence>
<keyword evidence="5" id="KW-0378">Hydrolase</keyword>
<feature type="region of interest" description="Disordered" evidence="8">
    <location>
        <begin position="198"/>
        <end position="238"/>
    </location>
</feature>